<proteinExistence type="predicted"/>
<dbReference type="AlphaFoldDB" id="A0A0F9CXX7"/>
<name>A0A0F9CXX7_9ZZZZ</name>
<gene>
    <name evidence="1" type="ORF">LCGC14_2346740</name>
</gene>
<organism evidence="1">
    <name type="scientific">marine sediment metagenome</name>
    <dbReference type="NCBI Taxonomy" id="412755"/>
    <lineage>
        <taxon>unclassified sequences</taxon>
        <taxon>metagenomes</taxon>
        <taxon>ecological metagenomes</taxon>
    </lineage>
</organism>
<sequence length="106" mass="11911">MYDSKPSLTTLMKYVDQQFDEKGGKTPLPPDLALTPFQRQAMLAREIELLIERDGRARVALSLTDNIFCQEELSPSVAAVDFFFDNGWDCDLVGDLWIITPGKEGV</sequence>
<comment type="caution">
    <text evidence="1">The sequence shown here is derived from an EMBL/GenBank/DDBJ whole genome shotgun (WGS) entry which is preliminary data.</text>
</comment>
<reference evidence="1" key="1">
    <citation type="journal article" date="2015" name="Nature">
        <title>Complex archaea that bridge the gap between prokaryotes and eukaryotes.</title>
        <authorList>
            <person name="Spang A."/>
            <person name="Saw J.H."/>
            <person name="Jorgensen S.L."/>
            <person name="Zaremba-Niedzwiedzka K."/>
            <person name="Martijn J."/>
            <person name="Lind A.E."/>
            <person name="van Eijk R."/>
            <person name="Schleper C."/>
            <person name="Guy L."/>
            <person name="Ettema T.J."/>
        </authorList>
    </citation>
    <scope>NUCLEOTIDE SEQUENCE</scope>
</reference>
<accession>A0A0F9CXX7</accession>
<dbReference type="EMBL" id="LAZR01034076">
    <property type="protein sequence ID" value="KKL46316.1"/>
    <property type="molecule type" value="Genomic_DNA"/>
</dbReference>
<evidence type="ECO:0000313" key="1">
    <source>
        <dbReference type="EMBL" id="KKL46316.1"/>
    </source>
</evidence>
<protein>
    <submittedName>
        <fullName evidence="1">Uncharacterized protein</fullName>
    </submittedName>
</protein>